<evidence type="ECO:0000259" key="1">
    <source>
        <dbReference type="PROSITE" id="PS51186"/>
    </source>
</evidence>
<dbReference type="PANTHER" id="PTHR43792">
    <property type="entry name" value="GNAT FAMILY, PUTATIVE (AFU_ORTHOLOGUE AFUA_3G00765)-RELATED-RELATED"/>
    <property type="match status" value="1"/>
</dbReference>
<keyword evidence="3" id="KW-1185">Reference proteome</keyword>
<dbReference type="Proteomes" id="UP000295558">
    <property type="component" value="Unassembled WGS sequence"/>
</dbReference>
<accession>A0A4R6ZS48</accession>
<feature type="domain" description="N-acetyltransferase" evidence="1">
    <location>
        <begin position="65"/>
        <end position="217"/>
    </location>
</feature>
<dbReference type="STRING" id="1265846.PROCOU_12368"/>
<evidence type="ECO:0000313" key="3">
    <source>
        <dbReference type="Proteomes" id="UP000295558"/>
    </source>
</evidence>
<dbReference type="AlphaFoldDB" id="A0A4R6ZS48"/>
<comment type="caution">
    <text evidence="2">The sequence shown here is derived from an EMBL/GenBank/DDBJ whole genome shotgun (WGS) entry which is preliminary data.</text>
</comment>
<dbReference type="PANTHER" id="PTHR43792:SF13">
    <property type="entry name" value="ACETYLTRANSFERASE"/>
    <property type="match status" value="1"/>
</dbReference>
<gene>
    <name evidence="2" type="ORF">DFP96_101302</name>
</gene>
<organism evidence="2 3">
    <name type="scientific">Listeria rocourtiae</name>
    <dbReference type="NCBI Taxonomy" id="647910"/>
    <lineage>
        <taxon>Bacteria</taxon>
        <taxon>Bacillati</taxon>
        <taxon>Bacillota</taxon>
        <taxon>Bacilli</taxon>
        <taxon>Bacillales</taxon>
        <taxon>Listeriaceae</taxon>
        <taxon>Listeria</taxon>
    </lineage>
</organism>
<proteinExistence type="predicted"/>
<reference evidence="2 3" key="1">
    <citation type="submission" date="2019-03" db="EMBL/GenBank/DDBJ databases">
        <title>Genomic Encyclopedia of Type Strains, Phase III (KMG-III): the genomes of soil and plant-associated and newly described type strains.</title>
        <authorList>
            <person name="Whitman W."/>
        </authorList>
    </citation>
    <scope>NUCLEOTIDE SEQUENCE [LARGE SCALE GENOMIC DNA]</scope>
    <source>
        <strain evidence="2 3">CECT 7972</strain>
    </source>
</reference>
<dbReference type="Pfam" id="PF13302">
    <property type="entry name" value="Acetyltransf_3"/>
    <property type="match status" value="1"/>
</dbReference>
<dbReference type="EMBL" id="SNZK01000001">
    <property type="protein sequence ID" value="TDR55368.1"/>
    <property type="molecule type" value="Genomic_DNA"/>
</dbReference>
<name>A0A4R6ZS48_9LIST</name>
<dbReference type="InterPro" id="IPR016181">
    <property type="entry name" value="Acyl_CoA_acyltransferase"/>
</dbReference>
<dbReference type="InterPro" id="IPR000182">
    <property type="entry name" value="GNAT_dom"/>
</dbReference>
<keyword evidence="2" id="KW-0808">Transferase</keyword>
<dbReference type="SUPFAM" id="SSF55729">
    <property type="entry name" value="Acyl-CoA N-acyltransferases (Nat)"/>
    <property type="match status" value="1"/>
</dbReference>
<dbReference type="GO" id="GO:0016747">
    <property type="term" value="F:acyltransferase activity, transferring groups other than amino-acyl groups"/>
    <property type="evidence" value="ECO:0007669"/>
    <property type="project" value="InterPro"/>
</dbReference>
<evidence type="ECO:0000313" key="2">
    <source>
        <dbReference type="EMBL" id="TDR55368.1"/>
    </source>
</evidence>
<dbReference type="PROSITE" id="PS51186">
    <property type="entry name" value="GNAT"/>
    <property type="match status" value="1"/>
</dbReference>
<dbReference type="InterPro" id="IPR051531">
    <property type="entry name" value="N-acetyltransferase"/>
</dbReference>
<dbReference type="Gene3D" id="3.40.630.30">
    <property type="match status" value="1"/>
</dbReference>
<protein>
    <submittedName>
        <fullName evidence="2">RimJ/RimL family protein N-acetyltransferase</fullName>
    </submittedName>
</protein>
<sequence length="221" mass="25844">MKKVFKKLVHGDNNRWYVAKNLRNEGEFDNFRRKIYRNGKSGIDMGKIETKRLLLLEYNLDWIKATIAGIDELERVSGYAVSREWPGIDFFFYLPYILENVKKEPEMTKWTHLIVLKEENKVIGEIGGQGKPEETGEIELGYSIVPAYQNNGYITEALAELIMWLKAQPEIKRIFARSFENNPYSIQALRKSGFIYQPDQDKIESRGKIVLWEYPINRGKS</sequence>